<protein>
    <submittedName>
        <fullName evidence="1">Uncharacterized protein</fullName>
    </submittedName>
</protein>
<proteinExistence type="predicted"/>
<sequence length="157" mass="17472">MTTLEQLSLQSSLESLHRSLRAVNFDQDLFLGNFFKIKKQITGVSDEIQNNGIHGDKYYLSTGVQEVLYRLVHCLTAYQHQIDSDQDSTKVGKFSCLVSSPKQHESYNRAHTAHGGATSSSSGEGVFSSDPMGAFYANLSLLLHEISRDDRPCQFPV</sequence>
<dbReference type="AlphaFoldDB" id="A0A8D8QCJ1"/>
<dbReference type="EMBL" id="HBUF01069785">
    <property type="protein sequence ID" value="CAG6629129.1"/>
    <property type="molecule type" value="Transcribed_RNA"/>
</dbReference>
<organism evidence="1">
    <name type="scientific">Cacopsylla melanoneura</name>
    <dbReference type="NCBI Taxonomy" id="428564"/>
    <lineage>
        <taxon>Eukaryota</taxon>
        <taxon>Metazoa</taxon>
        <taxon>Ecdysozoa</taxon>
        <taxon>Arthropoda</taxon>
        <taxon>Hexapoda</taxon>
        <taxon>Insecta</taxon>
        <taxon>Pterygota</taxon>
        <taxon>Neoptera</taxon>
        <taxon>Paraneoptera</taxon>
        <taxon>Hemiptera</taxon>
        <taxon>Sternorrhyncha</taxon>
        <taxon>Psylloidea</taxon>
        <taxon>Psyllidae</taxon>
        <taxon>Psyllinae</taxon>
        <taxon>Cacopsylla</taxon>
    </lineage>
</organism>
<reference evidence="1" key="1">
    <citation type="submission" date="2021-05" db="EMBL/GenBank/DDBJ databases">
        <authorList>
            <person name="Alioto T."/>
            <person name="Alioto T."/>
            <person name="Gomez Garrido J."/>
        </authorList>
    </citation>
    <scope>NUCLEOTIDE SEQUENCE</scope>
</reference>
<name>A0A8D8QCJ1_9HEMI</name>
<evidence type="ECO:0000313" key="1">
    <source>
        <dbReference type="EMBL" id="CAG6629129.1"/>
    </source>
</evidence>
<accession>A0A8D8QCJ1</accession>